<comment type="caution">
    <text evidence="1">The sequence shown here is derived from an EMBL/GenBank/DDBJ whole genome shotgun (WGS) entry which is preliminary data.</text>
</comment>
<sequence length="142" mass="15351">MLSSMDSYGGRALICAAPETVWAVITDSAGYPEWDSGIAGLIGDIGHGQSIRVRPAGLARPVTVAVHRYGDGAMSWTFRLPGRLFKAVRTITVRAENGKTRLVVRDDFTGPLRTLIQKHNPGLSRSADRFACGVRARAEKLS</sequence>
<dbReference type="Proteomes" id="UP001500200">
    <property type="component" value="Unassembled WGS sequence"/>
</dbReference>
<dbReference type="InterPro" id="IPR023393">
    <property type="entry name" value="START-like_dom_sf"/>
</dbReference>
<dbReference type="Pfam" id="PF10604">
    <property type="entry name" value="Polyketide_cyc2"/>
    <property type="match status" value="1"/>
</dbReference>
<accession>A0ABP9SSF6</accession>
<gene>
    <name evidence="1" type="ORF">GCM10023346_40530</name>
</gene>
<dbReference type="InterPro" id="IPR019587">
    <property type="entry name" value="Polyketide_cyclase/dehydratase"/>
</dbReference>
<reference evidence="2" key="1">
    <citation type="journal article" date="2019" name="Int. J. Syst. Evol. Microbiol.">
        <title>The Global Catalogue of Microorganisms (GCM) 10K type strain sequencing project: providing services to taxonomists for standard genome sequencing and annotation.</title>
        <authorList>
            <consortium name="The Broad Institute Genomics Platform"/>
            <consortium name="The Broad Institute Genome Sequencing Center for Infectious Disease"/>
            <person name="Wu L."/>
            <person name="Ma J."/>
        </authorList>
    </citation>
    <scope>NUCLEOTIDE SEQUENCE [LARGE SCALE GENOMIC DNA]</scope>
    <source>
        <strain evidence="2">JCM 18514</strain>
    </source>
</reference>
<evidence type="ECO:0000313" key="2">
    <source>
        <dbReference type="Proteomes" id="UP001500200"/>
    </source>
</evidence>
<proteinExistence type="predicted"/>
<organism evidence="1 2">
    <name type="scientific">Arthrobacter gyeryongensis</name>
    <dbReference type="NCBI Taxonomy" id="1650592"/>
    <lineage>
        <taxon>Bacteria</taxon>
        <taxon>Bacillati</taxon>
        <taxon>Actinomycetota</taxon>
        <taxon>Actinomycetes</taxon>
        <taxon>Micrococcales</taxon>
        <taxon>Micrococcaceae</taxon>
        <taxon>Arthrobacter</taxon>
    </lineage>
</organism>
<evidence type="ECO:0008006" key="3">
    <source>
        <dbReference type="Google" id="ProtNLM"/>
    </source>
</evidence>
<dbReference type="EMBL" id="BAABKK010000030">
    <property type="protein sequence ID" value="GAA5199827.1"/>
    <property type="molecule type" value="Genomic_DNA"/>
</dbReference>
<protein>
    <recommendedName>
        <fullName evidence="3">Polyketide cyclase</fullName>
    </recommendedName>
</protein>
<name>A0ABP9SSF6_9MICC</name>
<dbReference type="SUPFAM" id="SSF55961">
    <property type="entry name" value="Bet v1-like"/>
    <property type="match status" value="1"/>
</dbReference>
<evidence type="ECO:0000313" key="1">
    <source>
        <dbReference type="EMBL" id="GAA5199827.1"/>
    </source>
</evidence>
<dbReference type="Gene3D" id="3.30.530.20">
    <property type="match status" value="1"/>
</dbReference>
<keyword evidence="2" id="KW-1185">Reference proteome</keyword>